<protein>
    <recommendedName>
        <fullName evidence="1">Tf2-1-like SH3-like domain-containing protein</fullName>
    </recommendedName>
</protein>
<dbReference type="Gramene" id="ONK56330">
    <property type="protein sequence ID" value="ONK56330"/>
    <property type="gene ID" value="A4U43_C10F6900"/>
</dbReference>
<accession>A0A5P1E161</accession>
<dbReference type="InterPro" id="IPR056924">
    <property type="entry name" value="SH3_Tf2-1"/>
</dbReference>
<gene>
    <name evidence="2" type="ORF">A4U43_C10F6900</name>
</gene>
<evidence type="ECO:0000313" key="3">
    <source>
        <dbReference type="Proteomes" id="UP000243459"/>
    </source>
</evidence>
<name>A0A5P1E161_ASPOF</name>
<reference evidence="3" key="1">
    <citation type="journal article" date="2017" name="Nat. Commun.">
        <title>The asparagus genome sheds light on the origin and evolution of a young Y chromosome.</title>
        <authorList>
            <person name="Harkess A."/>
            <person name="Zhou J."/>
            <person name="Xu C."/>
            <person name="Bowers J.E."/>
            <person name="Van der Hulst R."/>
            <person name="Ayyampalayam S."/>
            <person name="Mercati F."/>
            <person name="Riccardi P."/>
            <person name="McKain M.R."/>
            <person name="Kakrana A."/>
            <person name="Tang H."/>
            <person name="Ray J."/>
            <person name="Groenendijk J."/>
            <person name="Arikit S."/>
            <person name="Mathioni S.M."/>
            <person name="Nakano M."/>
            <person name="Shan H."/>
            <person name="Telgmann-Rauber A."/>
            <person name="Kanno A."/>
            <person name="Yue Z."/>
            <person name="Chen H."/>
            <person name="Li W."/>
            <person name="Chen Y."/>
            <person name="Xu X."/>
            <person name="Zhang Y."/>
            <person name="Luo S."/>
            <person name="Chen H."/>
            <person name="Gao J."/>
            <person name="Mao Z."/>
            <person name="Pires J.C."/>
            <person name="Luo M."/>
            <person name="Kudrna D."/>
            <person name="Wing R.A."/>
            <person name="Meyers B.C."/>
            <person name="Yi K."/>
            <person name="Kong H."/>
            <person name="Lavrijsen P."/>
            <person name="Sunseri F."/>
            <person name="Falavigna A."/>
            <person name="Ye Y."/>
            <person name="Leebens-Mack J.H."/>
            <person name="Chen G."/>
        </authorList>
    </citation>
    <scope>NUCLEOTIDE SEQUENCE [LARGE SCALE GENOMIC DNA]</scope>
    <source>
        <strain evidence="3">cv. DH0086</strain>
    </source>
</reference>
<feature type="domain" description="Tf2-1-like SH3-like" evidence="1">
    <location>
        <begin position="31"/>
        <end position="77"/>
    </location>
</feature>
<keyword evidence="3" id="KW-1185">Reference proteome</keyword>
<sequence>MEEDDEDKEEDVYEVNNGDSDVDELLATSLGTMKKLHARRTGPYRVILHIGPNVYELDLLKEMGINLVFNIEDLVSYTEPMDIAAFDEAIPPSASLPPPSIMPPNRGPQPDIIKQLLNDEIVLIDDGGFQRYLIH</sequence>
<proteinExistence type="predicted"/>
<evidence type="ECO:0000313" key="2">
    <source>
        <dbReference type="EMBL" id="ONK56330.1"/>
    </source>
</evidence>
<organism evidence="2 3">
    <name type="scientific">Asparagus officinalis</name>
    <name type="common">Garden asparagus</name>
    <dbReference type="NCBI Taxonomy" id="4686"/>
    <lineage>
        <taxon>Eukaryota</taxon>
        <taxon>Viridiplantae</taxon>
        <taxon>Streptophyta</taxon>
        <taxon>Embryophyta</taxon>
        <taxon>Tracheophyta</taxon>
        <taxon>Spermatophyta</taxon>
        <taxon>Magnoliopsida</taxon>
        <taxon>Liliopsida</taxon>
        <taxon>Asparagales</taxon>
        <taxon>Asparagaceae</taxon>
        <taxon>Asparagoideae</taxon>
        <taxon>Asparagus</taxon>
    </lineage>
</organism>
<dbReference type="Proteomes" id="UP000243459">
    <property type="component" value="Chromosome 10"/>
</dbReference>
<dbReference type="EMBL" id="CM007390">
    <property type="protein sequence ID" value="ONK56330.1"/>
    <property type="molecule type" value="Genomic_DNA"/>
</dbReference>
<dbReference type="AlphaFoldDB" id="A0A5P1E161"/>
<dbReference type="Pfam" id="PF24626">
    <property type="entry name" value="SH3_Tf2-1"/>
    <property type="match status" value="1"/>
</dbReference>
<evidence type="ECO:0000259" key="1">
    <source>
        <dbReference type="Pfam" id="PF24626"/>
    </source>
</evidence>